<evidence type="ECO:0000313" key="3">
    <source>
        <dbReference type="Proteomes" id="UP001345827"/>
    </source>
</evidence>
<dbReference type="Proteomes" id="UP001345827">
    <property type="component" value="Unassembled WGS sequence"/>
</dbReference>
<feature type="region of interest" description="Disordered" evidence="1">
    <location>
        <begin position="394"/>
        <end position="418"/>
    </location>
</feature>
<accession>A0AAV9PR57</accession>
<dbReference type="EMBL" id="JAXLQG010000030">
    <property type="protein sequence ID" value="KAK5527992.1"/>
    <property type="molecule type" value="Genomic_DNA"/>
</dbReference>
<organism evidence="2 3">
    <name type="scientific">Vermiconidia calcicola</name>
    <dbReference type="NCBI Taxonomy" id="1690605"/>
    <lineage>
        <taxon>Eukaryota</taxon>
        <taxon>Fungi</taxon>
        <taxon>Dikarya</taxon>
        <taxon>Ascomycota</taxon>
        <taxon>Pezizomycotina</taxon>
        <taxon>Dothideomycetes</taxon>
        <taxon>Dothideomycetidae</taxon>
        <taxon>Mycosphaerellales</taxon>
        <taxon>Extremaceae</taxon>
        <taxon>Vermiconidia</taxon>
    </lineage>
</organism>
<name>A0AAV9PR57_9PEZI</name>
<proteinExistence type="predicted"/>
<gene>
    <name evidence="2" type="ORF">LTR25_010791</name>
</gene>
<reference evidence="2 3" key="1">
    <citation type="submission" date="2023-06" db="EMBL/GenBank/DDBJ databases">
        <title>Black Yeasts Isolated from many extreme environments.</title>
        <authorList>
            <person name="Coleine C."/>
            <person name="Stajich J.E."/>
            <person name="Selbmann L."/>
        </authorList>
    </citation>
    <scope>NUCLEOTIDE SEQUENCE [LARGE SCALE GENOMIC DNA]</scope>
    <source>
        <strain evidence="2 3">CCFEE 5887</strain>
    </source>
</reference>
<keyword evidence="3" id="KW-1185">Reference proteome</keyword>
<evidence type="ECO:0000313" key="2">
    <source>
        <dbReference type="EMBL" id="KAK5527992.1"/>
    </source>
</evidence>
<feature type="compositionally biased region" description="Basic and acidic residues" evidence="1">
    <location>
        <begin position="593"/>
        <end position="617"/>
    </location>
</feature>
<feature type="region of interest" description="Disordered" evidence="1">
    <location>
        <begin position="593"/>
        <end position="626"/>
    </location>
</feature>
<protein>
    <submittedName>
        <fullName evidence="2">Uncharacterized protein</fullName>
    </submittedName>
</protein>
<evidence type="ECO:0000256" key="1">
    <source>
        <dbReference type="SAM" id="MobiDB-lite"/>
    </source>
</evidence>
<dbReference type="AlphaFoldDB" id="A0AAV9PR57"/>
<feature type="compositionally biased region" description="Polar residues" evidence="1">
    <location>
        <begin position="400"/>
        <end position="412"/>
    </location>
</feature>
<sequence length="682" mass="77681">MRYYMRSFSMTVKQLREIFAFMISNSLGYRKLLVLFDKTSPFRDDDMLFLRIGKTRRDPFQRHQEDIRRGGPSNFVYAFMLTADRLFPAIADSCTIFELEQFPEEPDLANDALKATQTLPSISNEQTNILELEDLCEQFLMALFGLDFVLNTTVNCAWSANGSAHDTALSDDHYLKFQTLNTKVFPLLRREHFQNASIETAEKVSGWAKAIQSYAAVHQRSVSTYRNKTYDFLDQLREMVAEQAMPATFGEDMNLLLLVGGGIPPVAYQHAQNLWTHPSPFANMLKTLFSRLQEWELPITTPQNCQTPIDLSIFPFVDFCPCSMGEGMDDTFPDNPERRSFSDHGVKRLEVKYDGDSGSPGTSTKITPLSGLAAGPLDLTGGKLKPLIQLAKGASHQESETASLNQDATVSHNPPFDNQAETSVLKCRAMSDITTNMTMKKSPQFPQASPVSTLNGFQESTTHETVVIKTRHYKPKLHGSEVRRGGNGMLGIYWLDSFKARHAFSIWAPQAAKGSERAYYLFFSLDGIDVRNEEGESYAKQPHRTVTLGLERIPHSQRTHELGLQFIKLWEHETGQDFQAAIENQASHWRPQRFEASRYRPTQRSRENERPQPREQVWEGPGKPLPKEANQYDLDTIAFEDALRILSECLDYCWPQGGELFICDPIRWPEKTEVNIWSQLRR</sequence>
<comment type="caution">
    <text evidence="2">The sequence shown here is derived from an EMBL/GenBank/DDBJ whole genome shotgun (WGS) entry which is preliminary data.</text>
</comment>